<reference evidence="1 2" key="1">
    <citation type="journal article" date="2018" name="Cell">
        <title>The Chara Genome: Secondary Complexity and Implications for Plant Terrestrialization.</title>
        <authorList>
            <person name="Nishiyama T."/>
            <person name="Sakayama H."/>
            <person name="Vries J.D."/>
            <person name="Buschmann H."/>
            <person name="Saint-Marcoux D."/>
            <person name="Ullrich K.K."/>
            <person name="Haas F.B."/>
            <person name="Vanderstraeten L."/>
            <person name="Becker D."/>
            <person name="Lang D."/>
            <person name="Vosolsobe S."/>
            <person name="Rombauts S."/>
            <person name="Wilhelmsson P.K.I."/>
            <person name="Janitza P."/>
            <person name="Kern R."/>
            <person name="Heyl A."/>
            <person name="Rumpler F."/>
            <person name="Villalobos L.I.A.C."/>
            <person name="Clay J.M."/>
            <person name="Skokan R."/>
            <person name="Toyoda A."/>
            <person name="Suzuki Y."/>
            <person name="Kagoshima H."/>
            <person name="Schijlen E."/>
            <person name="Tajeshwar N."/>
            <person name="Catarino B."/>
            <person name="Hetherington A.J."/>
            <person name="Saltykova A."/>
            <person name="Bonnot C."/>
            <person name="Breuninger H."/>
            <person name="Symeonidi A."/>
            <person name="Radhakrishnan G.V."/>
            <person name="Van Nieuwerburgh F."/>
            <person name="Deforce D."/>
            <person name="Chang C."/>
            <person name="Karol K.G."/>
            <person name="Hedrich R."/>
            <person name="Ulvskov P."/>
            <person name="Glockner G."/>
            <person name="Delwiche C.F."/>
            <person name="Petrasek J."/>
            <person name="Van de Peer Y."/>
            <person name="Friml J."/>
            <person name="Beilby M."/>
            <person name="Dolan L."/>
            <person name="Kohara Y."/>
            <person name="Sugano S."/>
            <person name="Fujiyama A."/>
            <person name="Delaux P.-M."/>
            <person name="Quint M."/>
            <person name="TheiBen G."/>
            <person name="Hagemann M."/>
            <person name="Harholt J."/>
            <person name="Dunand C."/>
            <person name="Zachgo S."/>
            <person name="Langdale J."/>
            <person name="Maumus F."/>
            <person name="Straeten D.V.D."/>
            <person name="Gould S.B."/>
            <person name="Rensing S.A."/>
        </authorList>
    </citation>
    <scope>NUCLEOTIDE SEQUENCE [LARGE SCALE GENOMIC DNA]</scope>
    <source>
        <strain evidence="1 2">S276</strain>
    </source>
</reference>
<evidence type="ECO:0000313" key="2">
    <source>
        <dbReference type="Proteomes" id="UP000265515"/>
    </source>
</evidence>
<protein>
    <submittedName>
        <fullName evidence="1">Uncharacterized protein</fullName>
    </submittedName>
</protein>
<dbReference type="EMBL" id="BFEA01000319">
    <property type="protein sequence ID" value="GBG79436.1"/>
    <property type="molecule type" value="Genomic_DNA"/>
</dbReference>
<accession>A0A388LAX4</accession>
<gene>
    <name evidence="1" type="ORF">CBR_g29583</name>
</gene>
<name>A0A388LAX4_CHABU</name>
<comment type="caution">
    <text evidence="1">The sequence shown here is derived from an EMBL/GenBank/DDBJ whole genome shotgun (WGS) entry which is preliminary data.</text>
</comment>
<keyword evidence="2" id="KW-1185">Reference proteome</keyword>
<dbReference type="Proteomes" id="UP000265515">
    <property type="component" value="Unassembled WGS sequence"/>
</dbReference>
<sequence length="173" mass="19301">MTRASLSSEYTDFSPCYHEGGKFAAVEVEAGGDPRTVVKLVNAPAQQETVGEVGERPVTPVKVVGGELAGKGKSLGDLWKLDETSAMLCLFCEEDTMQANRHGRLKMWGKSLKREKYEWVVSKLIERGFRTRLVGECFEALQANKVLWPVRQDGELHRCAWRGYKSFTSDGLS</sequence>
<dbReference type="Gramene" id="GBG79436">
    <property type="protein sequence ID" value="GBG79436"/>
    <property type="gene ID" value="CBR_g29583"/>
</dbReference>
<dbReference type="AlphaFoldDB" id="A0A388LAX4"/>
<evidence type="ECO:0000313" key="1">
    <source>
        <dbReference type="EMBL" id="GBG79436.1"/>
    </source>
</evidence>
<proteinExistence type="predicted"/>
<organism evidence="1 2">
    <name type="scientific">Chara braunii</name>
    <name type="common">Braun's stonewort</name>
    <dbReference type="NCBI Taxonomy" id="69332"/>
    <lineage>
        <taxon>Eukaryota</taxon>
        <taxon>Viridiplantae</taxon>
        <taxon>Streptophyta</taxon>
        <taxon>Charophyceae</taxon>
        <taxon>Charales</taxon>
        <taxon>Characeae</taxon>
        <taxon>Chara</taxon>
    </lineage>
</organism>